<organism evidence="1">
    <name type="scientific">Ovis aries</name>
    <name type="common">Sheep</name>
    <dbReference type="NCBI Taxonomy" id="9940"/>
    <lineage>
        <taxon>Eukaryota</taxon>
        <taxon>Metazoa</taxon>
        <taxon>Chordata</taxon>
        <taxon>Craniata</taxon>
        <taxon>Vertebrata</taxon>
        <taxon>Euteleostomi</taxon>
        <taxon>Mammalia</taxon>
        <taxon>Eutheria</taxon>
        <taxon>Laurasiatheria</taxon>
        <taxon>Artiodactyla</taxon>
        <taxon>Ruminantia</taxon>
        <taxon>Pecora</taxon>
        <taxon>Bovidae</taxon>
        <taxon>Caprinae</taxon>
        <taxon>Ovis</taxon>
    </lineage>
</organism>
<gene>
    <name evidence="1" type="primary">VKORC1</name>
</gene>
<name>A0AC11CJ95_SHEEP</name>
<evidence type="ECO:0000313" key="1">
    <source>
        <dbReference type="Ensembl" id="ENSOARP00020030372.2"/>
    </source>
</evidence>
<sequence>GRGQIRPRPCPVAGSFPAEALGRTRRYGHYLAESGVGAARALPRGLSALSLRAAREGGARPGPGLPRALRRGHRHQLFARLLLQVWGRGFGLVEHVLGKDSVLNQSNSIFGCIFYTLQLLLGCLQGRRVSVLLRLSSLVSLAGSVYLAWILFFVLYDFCIVCITTYAINVGLTVLSFREVQGPQDKVKGH</sequence>
<protein>
    <submittedName>
        <fullName evidence="1">Vitamin K epoxide reductase complex subunit 1</fullName>
    </submittedName>
</protein>
<reference evidence="1" key="1">
    <citation type="submission" date="2020-11" db="EMBL/GenBank/DDBJ databases">
        <authorList>
            <person name="Davenport K.M."/>
            <person name="Bickhart D.M."/>
            <person name="Smith T.P.L."/>
            <person name="Murdoch B.M."/>
            <person name="Rosen B.D."/>
        </authorList>
    </citation>
    <scope>NUCLEOTIDE SEQUENCE [LARGE SCALE GENOMIC DNA]</scope>
    <source>
        <strain evidence="1">OAR_USU_Benz2616</strain>
    </source>
</reference>
<proteinExistence type="predicted"/>
<dbReference type="Ensembl" id="ENSOART00020036708.2">
    <property type="protein sequence ID" value="ENSOARP00020030372.2"/>
    <property type="gene ID" value="ENSOARG00020023539.2"/>
</dbReference>
<reference evidence="1" key="3">
    <citation type="submission" date="2025-09" db="UniProtKB">
        <authorList>
            <consortium name="Ensembl"/>
        </authorList>
    </citation>
    <scope>IDENTIFICATION</scope>
</reference>
<accession>A0AC11CJ95</accession>
<reference evidence="1" key="2">
    <citation type="submission" date="2025-08" db="UniProtKB">
        <authorList>
            <consortium name="Ensembl"/>
        </authorList>
    </citation>
    <scope>IDENTIFICATION</scope>
</reference>